<evidence type="ECO:0000313" key="1">
    <source>
        <dbReference type="EMBL" id="GBM52057.1"/>
    </source>
</evidence>
<organism evidence="1 2">
    <name type="scientific">Araneus ventricosus</name>
    <name type="common">Orbweaver spider</name>
    <name type="synonym">Epeira ventricosa</name>
    <dbReference type="NCBI Taxonomy" id="182803"/>
    <lineage>
        <taxon>Eukaryota</taxon>
        <taxon>Metazoa</taxon>
        <taxon>Ecdysozoa</taxon>
        <taxon>Arthropoda</taxon>
        <taxon>Chelicerata</taxon>
        <taxon>Arachnida</taxon>
        <taxon>Araneae</taxon>
        <taxon>Araneomorphae</taxon>
        <taxon>Entelegynae</taxon>
        <taxon>Araneoidea</taxon>
        <taxon>Araneidae</taxon>
        <taxon>Araneus</taxon>
    </lineage>
</organism>
<proteinExistence type="predicted"/>
<accession>A0A4Y2GFW4</accession>
<comment type="caution">
    <text evidence="1">The sequence shown here is derived from an EMBL/GenBank/DDBJ whole genome shotgun (WGS) entry which is preliminary data.</text>
</comment>
<reference evidence="1 2" key="1">
    <citation type="journal article" date="2019" name="Sci. Rep.">
        <title>Orb-weaving spider Araneus ventricosus genome elucidates the spidroin gene catalogue.</title>
        <authorList>
            <person name="Kono N."/>
            <person name="Nakamura H."/>
            <person name="Ohtoshi R."/>
            <person name="Moran D.A.P."/>
            <person name="Shinohara A."/>
            <person name="Yoshida Y."/>
            <person name="Fujiwara M."/>
            <person name="Mori M."/>
            <person name="Tomita M."/>
            <person name="Arakawa K."/>
        </authorList>
    </citation>
    <scope>NUCLEOTIDE SEQUENCE [LARGE SCALE GENOMIC DNA]</scope>
</reference>
<dbReference type="Proteomes" id="UP000499080">
    <property type="component" value="Unassembled WGS sequence"/>
</dbReference>
<name>A0A4Y2GFW4_ARAVE</name>
<keyword evidence="2" id="KW-1185">Reference proteome</keyword>
<evidence type="ECO:0000313" key="2">
    <source>
        <dbReference type="Proteomes" id="UP000499080"/>
    </source>
</evidence>
<sequence>MLFSDPIDGARCELLKISHCHVILYCRRQCVLKDDMLENFSITRYQMRWQFFLKMAYLFIVYVRNCLNSIFPNRWADRGGLIRSRFISFDSFKWGYVKDWCARHLFTKLQELEQRITTAFNL</sequence>
<gene>
    <name evidence="1" type="ORF">AVEN_23291_1</name>
</gene>
<protein>
    <submittedName>
        <fullName evidence="1">Uncharacterized protein</fullName>
    </submittedName>
</protein>
<dbReference type="AlphaFoldDB" id="A0A4Y2GFW4"/>
<dbReference type="EMBL" id="BGPR01001363">
    <property type="protein sequence ID" value="GBM52057.1"/>
    <property type="molecule type" value="Genomic_DNA"/>
</dbReference>